<evidence type="ECO:0000256" key="2">
    <source>
        <dbReference type="ARBA" id="ARBA00005314"/>
    </source>
</evidence>
<name>A0A915BID7_PARUN</name>
<keyword evidence="6" id="KW-0297">G-protein coupled receptor</keyword>
<dbReference type="SMART" id="SM00008">
    <property type="entry name" value="HormR"/>
    <property type="match status" value="1"/>
</dbReference>
<dbReference type="InterPro" id="IPR050332">
    <property type="entry name" value="GPCR_2"/>
</dbReference>
<dbReference type="InterPro" id="IPR036445">
    <property type="entry name" value="GPCR_2_extracell_dom_sf"/>
</dbReference>
<evidence type="ECO:0000256" key="3">
    <source>
        <dbReference type="ARBA" id="ARBA00022475"/>
    </source>
</evidence>
<evidence type="ECO:0000256" key="1">
    <source>
        <dbReference type="ARBA" id="ARBA00004651"/>
    </source>
</evidence>
<keyword evidence="4 11" id="KW-0812">Transmembrane</keyword>
<dbReference type="GO" id="GO:0008528">
    <property type="term" value="F:G protein-coupled peptide receptor activity"/>
    <property type="evidence" value="ECO:0007669"/>
    <property type="project" value="TreeGrafter"/>
</dbReference>
<dbReference type="PROSITE" id="PS50261">
    <property type="entry name" value="G_PROTEIN_RECEP_F2_4"/>
    <property type="match status" value="1"/>
</dbReference>
<evidence type="ECO:0000256" key="5">
    <source>
        <dbReference type="ARBA" id="ARBA00022989"/>
    </source>
</evidence>
<dbReference type="GO" id="GO:0005886">
    <property type="term" value="C:plasma membrane"/>
    <property type="evidence" value="ECO:0007669"/>
    <property type="project" value="UniProtKB-SubCell"/>
</dbReference>
<dbReference type="PRINTS" id="PR00249">
    <property type="entry name" value="GPCRSECRETIN"/>
</dbReference>
<dbReference type="InterPro" id="IPR017983">
    <property type="entry name" value="GPCR_2_secretin-like_CS"/>
</dbReference>
<keyword evidence="7 11" id="KW-0472">Membrane</keyword>
<keyword evidence="8" id="KW-0675">Receptor</keyword>
<comment type="similarity">
    <text evidence="2">Belongs to the G-protein coupled receptor 2 family.</text>
</comment>
<keyword evidence="14" id="KW-1185">Reference proteome</keyword>
<keyword evidence="5 11" id="KW-1133">Transmembrane helix</keyword>
<evidence type="ECO:0000256" key="10">
    <source>
        <dbReference type="ARBA" id="ARBA00023224"/>
    </source>
</evidence>
<dbReference type="PROSITE" id="PS50227">
    <property type="entry name" value="G_PROTEIN_RECEP_F2_3"/>
    <property type="match status" value="1"/>
</dbReference>
<keyword evidence="10" id="KW-0807">Transducer</keyword>
<dbReference type="PROSITE" id="PS00650">
    <property type="entry name" value="G_PROTEIN_RECEP_F2_2"/>
    <property type="match status" value="1"/>
</dbReference>
<dbReference type="PROSITE" id="PS00649">
    <property type="entry name" value="G_PROTEIN_RECEP_F2_1"/>
    <property type="match status" value="1"/>
</dbReference>
<dbReference type="Proteomes" id="UP000887569">
    <property type="component" value="Unplaced"/>
</dbReference>
<dbReference type="GO" id="GO:0007188">
    <property type="term" value="P:adenylate cyclase-modulating G protein-coupled receptor signaling pathway"/>
    <property type="evidence" value="ECO:0007669"/>
    <property type="project" value="TreeGrafter"/>
</dbReference>
<evidence type="ECO:0000256" key="6">
    <source>
        <dbReference type="ARBA" id="ARBA00023040"/>
    </source>
</evidence>
<dbReference type="Gene3D" id="1.20.1070.10">
    <property type="entry name" value="Rhodopsin 7-helix transmembrane proteins"/>
    <property type="match status" value="1"/>
</dbReference>
<feature type="domain" description="G-protein coupled receptors family 2 profile 2" evidence="13">
    <location>
        <begin position="156"/>
        <end position="423"/>
    </location>
</feature>
<organism evidence="14 15">
    <name type="scientific">Parascaris univalens</name>
    <name type="common">Nematode worm</name>
    <dbReference type="NCBI Taxonomy" id="6257"/>
    <lineage>
        <taxon>Eukaryota</taxon>
        <taxon>Metazoa</taxon>
        <taxon>Ecdysozoa</taxon>
        <taxon>Nematoda</taxon>
        <taxon>Chromadorea</taxon>
        <taxon>Rhabditida</taxon>
        <taxon>Spirurina</taxon>
        <taxon>Ascaridomorpha</taxon>
        <taxon>Ascaridoidea</taxon>
        <taxon>Ascarididae</taxon>
        <taxon>Parascaris</taxon>
    </lineage>
</organism>
<feature type="transmembrane region" description="Helical" evidence="11">
    <location>
        <begin position="368"/>
        <end position="388"/>
    </location>
</feature>
<dbReference type="SUPFAM" id="SSF111418">
    <property type="entry name" value="Hormone receptor domain"/>
    <property type="match status" value="1"/>
</dbReference>
<dbReference type="Gene3D" id="4.10.1240.10">
    <property type="entry name" value="GPCR, family 2, extracellular hormone receptor domain"/>
    <property type="match status" value="1"/>
</dbReference>
<evidence type="ECO:0000313" key="14">
    <source>
        <dbReference type="Proteomes" id="UP000887569"/>
    </source>
</evidence>
<dbReference type="Pfam" id="PF00002">
    <property type="entry name" value="7tm_2"/>
    <property type="match status" value="1"/>
</dbReference>
<dbReference type="AlphaFoldDB" id="A0A915BID7"/>
<evidence type="ECO:0000259" key="13">
    <source>
        <dbReference type="PROSITE" id="PS50261"/>
    </source>
</evidence>
<proteinExistence type="inferred from homology"/>
<feature type="transmembrane region" description="Helical" evidence="11">
    <location>
        <begin position="278"/>
        <end position="302"/>
    </location>
</feature>
<dbReference type="InterPro" id="IPR000832">
    <property type="entry name" value="GPCR_2_secretin-like"/>
</dbReference>
<keyword evidence="9" id="KW-0325">Glycoprotein</keyword>
<evidence type="ECO:0000259" key="12">
    <source>
        <dbReference type="PROSITE" id="PS50227"/>
    </source>
</evidence>
<evidence type="ECO:0000313" key="15">
    <source>
        <dbReference type="WBParaSite" id="PgR042_g012_t02"/>
    </source>
</evidence>
<evidence type="ECO:0000256" key="4">
    <source>
        <dbReference type="ARBA" id="ARBA00022692"/>
    </source>
</evidence>
<dbReference type="GO" id="GO:0007166">
    <property type="term" value="P:cell surface receptor signaling pathway"/>
    <property type="evidence" value="ECO:0007669"/>
    <property type="project" value="InterPro"/>
</dbReference>
<sequence length="568" mass="64794">MGSRSLLLVHERPSTSNVQQNASTLIEIKGLEFNRADTMDECLNALERSNLPTYPDPADGSLWCNATFDTVLCWPATPANTSITLRCPPLKGLDPEKNISKWCHSSGRWMGREDGDFSRPHGWTNFTMCFTQEVIDMMTKLTNGSLGIAQEVARNARKLEFVGLGLSLVSLLVSIAIFSYFRRLRVFRNLLHLQLMIAILMVVIIRLVLYIDLIFTDRLGPAHINPDGKTINTMVFVCEAMFFLLEYFKTVAFGWMFLEGFYLHNQLVFTVFNSEPRLTPYLIVGYGFSLAHTFVWLGVILYKKQGKVERCLGSYYLEPEFWILDGPRMLELVINLFFICNVIRVLWTKVRDSHNTSEMDRMKKSVKAALMLIPLLGIPNIMQTIPFSPTQENIMYFAIWTYCASFTYMYQGLMITIIYCFTNKEVRNVLKTCYGRYRLQHTSTIELRRGSRTTSTRYQTKNGALVTTVNGSTILSPFSATSYKGYNDSAALTASPIPQQKSEAAKNNGLITLNEYALTDVSERTPLRSMAYIDSDHRCSERNDHYRSTNSHEIRRISTVKFSDVTGT</sequence>
<comment type="subcellular location">
    <subcellularLocation>
        <location evidence="1">Cell membrane</location>
        <topology evidence="1">Multi-pass membrane protein</topology>
    </subcellularLocation>
</comment>
<accession>A0A915BID7</accession>
<dbReference type="PANTHER" id="PTHR45620:SF17">
    <property type="entry name" value="PDF RECEPTOR"/>
    <property type="match status" value="1"/>
</dbReference>
<feature type="transmembrane region" description="Helical" evidence="11">
    <location>
        <begin position="193"/>
        <end position="211"/>
    </location>
</feature>
<feature type="domain" description="G-protein coupled receptors family 2 profile 1" evidence="12">
    <location>
        <begin position="41"/>
        <end position="133"/>
    </location>
</feature>
<evidence type="ECO:0000256" key="7">
    <source>
        <dbReference type="ARBA" id="ARBA00023136"/>
    </source>
</evidence>
<reference evidence="15" key="1">
    <citation type="submission" date="2022-11" db="UniProtKB">
        <authorList>
            <consortium name="WormBaseParasite"/>
        </authorList>
    </citation>
    <scope>IDENTIFICATION</scope>
</reference>
<protein>
    <submittedName>
        <fullName evidence="15">Calcitonin receptor</fullName>
    </submittedName>
</protein>
<dbReference type="Pfam" id="PF02793">
    <property type="entry name" value="HRM"/>
    <property type="match status" value="1"/>
</dbReference>
<dbReference type="InterPro" id="IPR001879">
    <property type="entry name" value="GPCR_2_extracellular_dom"/>
</dbReference>
<dbReference type="InterPro" id="IPR017981">
    <property type="entry name" value="GPCR_2-like_7TM"/>
</dbReference>
<evidence type="ECO:0000256" key="11">
    <source>
        <dbReference type="SAM" id="Phobius"/>
    </source>
</evidence>
<feature type="transmembrane region" description="Helical" evidence="11">
    <location>
        <begin position="231"/>
        <end position="258"/>
    </location>
</feature>
<evidence type="ECO:0000256" key="9">
    <source>
        <dbReference type="ARBA" id="ARBA00023180"/>
    </source>
</evidence>
<dbReference type="WBParaSite" id="PgR042_g012_t02">
    <property type="protein sequence ID" value="PgR042_g012_t02"/>
    <property type="gene ID" value="PgR042_g012"/>
</dbReference>
<feature type="transmembrane region" description="Helical" evidence="11">
    <location>
        <begin position="394"/>
        <end position="421"/>
    </location>
</feature>
<evidence type="ECO:0000256" key="8">
    <source>
        <dbReference type="ARBA" id="ARBA00023170"/>
    </source>
</evidence>
<keyword evidence="3" id="KW-1003">Cell membrane</keyword>
<dbReference type="PANTHER" id="PTHR45620">
    <property type="entry name" value="PDF RECEPTOR-LIKE PROTEIN-RELATED"/>
    <property type="match status" value="1"/>
</dbReference>
<feature type="transmembrane region" description="Helical" evidence="11">
    <location>
        <begin position="161"/>
        <end position="181"/>
    </location>
</feature>